<evidence type="ECO:0000313" key="2">
    <source>
        <dbReference type="EMBL" id="KFX52095.1"/>
    </source>
</evidence>
<evidence type="ECO:0000256" key="1">
    <source>
        <dbReference type="SAM" id="MobiDB-lite"/>
    </source>
</evidence>
<protein>
    <submittedName>
        <fullName evidence="2">Uncharacterized protein</fullName>
    </submittedName>
</protein>
<dbReference type="HOGENOM" id="CLU_2723920_0_0_1"/>
<dbReference type="EMBL" id="JPOX01000003">
    <property type="protein sequence ID" value="KFX52095.1"/>
    <property type="molecule type" value="Genomic_DNA"/>
</dbReference>
<dbReference type="AlphaFoldDB" id="A0A093VIU9"/>
<feature type="compositionally biased region" description="Basic and acidic residues" evidence="1">
    <location>
        <begin position="9"/>
        <end position="21"/>
    </location>
</feature>
<accession>A0A093VIU9</accession>
<sequence>MSAILQAGGHHESRETKELQGKRSPSLPFLLAGGVGAVLSRKRFGGTLTMRLDREHPMIFIRVDSRSVDISG</sequence>
<organism evidence="2">
    <name type="scientific">Talaromyces marneffei PM1</name>
    <dbReference type="NCBI Taxonomy" id="1077442"/>
    <lineage>
        <taxon>Eukaryota</taxon>
        <taxon>Fungi</taxon>
        <taxon>Dikarya</taxon>
        <taxon>Ascomycota</taxon>
        <taxon>Pezizomycotina</taxon>
        <taxon>Eurotiomycetes</taxon>
        <taxon>Eurotiomycetidae</taxon>
        <taxon>Eurotiales</taxon>
        <taxon>Trichocomaceae</taxon>
        <taxon>Talaromyces</taxon>
        <taxon>Talaromyces sect. Talaromyces</taxon>
    </lineage>
</organism>
<name>A0A093VIU9_TALMA</name>
<gene>
    <name evidence="2" type="ORF">GQ26_0030570</name>
</gene>
<proteinExistence type="predicted"/>
<comment type="caution">
    <text evidence="2">The sequence shown here is derived from an EMBL/GenBank/DDBJ whole genome shotgun (WGS) entry which is preliminary data.</text>
</comment>
<feature type="region of interest" description="Disordered" evidence="1">
    <location>
        <begin position="1"/>
        <end position="25"/>
    </location>
</feature>
<reference evidence="2" key="1">
    <citation type="journal article" date="2014" name="PLoS Genet.">
        <title>Signature Gene Expression Reveals Novel Clues to the Molecular Mechanisms of Dimorphic Transition in Penicillium marneffei.</title>
        <authorList>
            <person name="Yang E."/>
            <person name="Wang G."/>
            <person name="Cai J."/>
            <person name="Woo P.C."/>
            <person name="Lau S.K."/>
            <person name="Yuen K.-Y."/>
            <person name="Chow W.-N."/>
            <person name="Lin X."/>
        </authorList>
    </citation>
    <scope>NUCLEOTIDE SEQUENCE [LARGE SCALE GENOMIC DNA]</scope>
    <source>
        <strain evidence="2">PM1</strain>
    </source>
</reference>